<feature type="domain" description="Ig-like" evidence="9">
    <location>
        <begin position="261"/>
        <end position="355"/>
    </location>
</feature>
<dbReference type="EMBL" id="HBUF01400969">
    <property type="protein sequence ID" value="CAG6736871.1"/>
    <property type="molecule type" value="Transcribed_RNA"/>
</dbReference>
<dbReference type="SMART" id="SM00409">
    <property type="entry name" value="IG"/>
    <property type="match status" value="1"/>
</dbReference>
<dbReference type="SMART" id="SM00369">
    <property type="entry name" value="LRR_TYP"/>
    <property type="match status" value="6"/>
</dbReference>
<evidence type="ECO:0000256" key="2">
    <source>
        <dbReference type="ARBA" id="ARBA00022729"/>
    </source>
</evidence>
<keyword evidence="7" id="KW-0812">Transmembrane</keyword>
<evidence type="ECO:0000256" key="5">
    <source>
        <dbReference type="ARBA" id="ARBA00023319"/>
    </source>
</evidence>
<dbReference type="EMBL" id="HBUF01243438">
    <property type="protein sequence ID" value="CAG6677724.1"/>
    <property type="molecule type" value="Transcribed_RNA"/>
</dbReference>
<dbReference type="PROSITE" id="PS50835">
    <property type="entry name" value="IG_LIKE"/>
    <property type="match status" value="1"/>
</dbReference>
<dbReference type="SMART" id="SM00082">
    <property type="entry name" value="LRRCT"/>
    <property type="match status" value="1"/>
</dbReference>
<dbReference type="EMBL" id="HBUF01243442">
    <property type="protein sequence ID" value="CAG6677728.1"/>
    <property type="molecule type" value="Transcribed_RNA"/>
</dbReference>
<evidence type="ECO:0000313" key="10">
    <source>
        <dbReference type="EMBL" id="CAG6677726.1"/>
    </source>
</evidence>
<evidence type="ECO:0000256" key="8">
    <source>
        <dbReference type="SAM" id="SignalP"/>
    </source>
</evidence>
<keyword evidence="7" id="KW-0472">Membrane</keyword>
<organism evidence="10">
    <name type="scientific">Cacopsylla melanoneura</name>
    <dbReference type="NCBI Taxonomy" id="428564"/>
    <lineage>
        <taxon>Eukaryota</taxon>
        <taxon>Metazoa</taxon>
        <taxon>Ecdysozoa</taxon>
        <taxon>Arthropoda</taxon>
        <taxon>Hexapoda</taxon>
        <taxon>Insecta</taxon>
        <taxon>Pterygota</taxon>
        <taxon>Neoptera</taxon>
        <taxon>Paraneoptera</taxon>
        <taxon>Hemiptera</taxon>
        <taxon>Sternorrhyncha</taxon>
        <taxon>Psylloidea</taxon>
        <taxon>Psyllidae</taxon>
        <taxon>Psyllinae</taxon>
        <taxon>Cacopsylla</taxon>
    </lineage>
</organism>
<dbReference type="PANTHER" id="PTHR24366:SF87">
    <property type="entry name" value="KEKKON 6, ISOFORM B"/>
    <property type="match status" value="1"/>
</dbReference>
<dbReference type="InterPro" id="IPR003591">
    <property type="entry name" value="Leu-rich_rpt_typical-subtyp"/>
</dbReference>
<dbReference type="EMBL" id="HBUF01243440">
    <property type="protein sequence ID" value="CAG6677726.1"/>
    <property type="molecule type" value="Transcribed_RNA"/>
</dbReference>
<dbReference type="InterPro" id="IPR032675">
    <property type="entry name" value="LRR_dom_sf"/>
</dbReference>
<keyword evidence="5" id="KW-0393">Immunoglobulin domain</keyword>
<dbReference type="EMBL" id="HBUF01400971">
    <property type="protein sequence ID" value="CAG6736873.1"/>
    <property type="molecule type" value="Transcribed_RNA"/>
</dbReference>
<dbReference type="GO" id="GO:0071944">
    <property type="term" value="C:cell periphery"/>
    <property type="evidence" value="ECO:0007669"/>
    <property type="project" value="UniProtKB-ARBA"/>
</dbReference>
<name>A0A8D8T2M2_9HEMI</name>
<evidence type="ECO:0000256" key="3">
    <source>
        <dbReference type="ARBA" id="ARBA00022737"/>
    </source>
</evidence>
<sequence length="614" mass="67829">MLAVVVILLAACLGTTGSPDWTDCPDTCRCKWTLGKKSALCKDANFTALPSTLDSDIQVLDLNNNKISYLTKEAFKSIGLLNLQRIYLKNSGIREVHRDTFKFLTILVEVDLSDNLIAWLHQDTFLGNDRLKVLYLNGNPLTELRSGQFPKLPYLKTIELQHCQIHTIHKDALIHLSALESLNLNGNRLKFISDDVFLPNPNLKTLSLDGNPWCCDCHLRSFRNWLLKSKLYSHPLTCTEPAMLQTKNWDTVEPLEFACPPNVSIKEGMVIREAGGNVTMTCYVYGDPEPTIHWLLNGQLLHNSSFDLLEEEEGGSAFEKSVSITLFNVTDLDSGEYTCYAENIRGNASGEVSLDLPEINLATTLSKTDSWYMLILGISVCVVSVLVSIGMSICVCRAHEHKNKRRKRKGKMKQSVSFNDQEKKLLDVSITTTDRHSGSCEALGSQADMELMEQSLAMEQPPVHITIESHTVDPQVSVFPPPPEFSTNHLPTSAYGNIFISVSVSQEPPGSEPPKYPDLIDMPHRSVSVATGPGTNPSYFATLPRRPRSKVIEPNSLVRIGPKYDNMGPRVTAGGASILSLPDATSAEDIPSPPPPPTLPPSLCTQLGVEYVSL</sequence>
<feature type="chain" id="PRO_5033671256" evidence="8">
    <location>
        <begin position="18"/>
        <end position="614"/>
    </location>
</feature>
<dbReference type="EMBL" id="HBUF01525837">
    <property type="protein sequence ID" value="CAG6750190.1"/>
    <property type="molecule type" value="Transcribed_RNA"/>
</dbReference>
<dbReference type="Gene3D" id="2.60.40.10">
    <property type="entry name" value="Immunoglobulins"/>
    <property type="match status" value="1"/>
</dbReference>
<dbReference type="InterPro" id="IPR000483">
    <property type="entry name" value="Cys-rich_flank_reg_C"/>
</dbReference>
<dbReference type="Pfam" id="PF13927">
    <property type="entry name" value="Ig_3"/>
    <property type="match status" value="1"/>
</dbReference>
<reference evidence="10" key="1">
    <citation type="submission" date="2021-05" db="EMBL/GenBank/DDBJ databases">
        <authorList>
            <person name="Alioto T."/>
            <person name="Alioto T."/>
            <person name="Gomez Garrido J."/>
        </authorList>
    </citation>
    <scope>NUCLEOTIDE SEQUENCE</scope>
</reference>
<dbReference type="InterPro" id="IPR013783">
    <property type="entry name" value="Ig-like_fold"/>
</dbReference>
<dbReference type="Gene3D" id="3.80.10.10">
    <property type="entry name" value="Ribonuclease Inhibitor"/>
    <property type="match status" value="2"/>
</dbReference>
<accession>A0A8D8T2M2</accession>
<feature type="region of interest" description="Disordered" evidence="6">
    <location>
        <begin position="569"/>
        <end position="603"/>
    </location>
</feature>
<dbReference type="InterPro" id="IPR003598">
    <property type="entry name" value="Ig_sub2"/>
</dbReference>
<keyword evidence="3" id="KW-0677">Repeat</keyword>
<keyword evidence="1" id="KW-0433">Leucine-rich repeat</keyword>
<dbReference type="SUPFAM" id="SSF48726">
    <property type="entry name" value="Immunoglobulin"/>
    <property type="match status" value="1"/>
</dbReference>
<dbReference type="InterPro" id="IPR001611">
    <property type="entry name" value="Leu-rich_rpt"/>
</dbReference>
<dbReference type="CDD" id="cd00096">
    <property type="entry name" value="Ig"/>
    <property type="match status" value="1"/>
</dbReference>
<dbReference type="InterPro" id="IPR007110">
    <property type="entry name" value="Ig-like_dom"/>
</dbReference>
<feature type="transmembrane region" description="Helical" evidence="7">
    <location>
        <begin position="371"/>
        <end position="398"/>
    </location>
</feature>
<dbReference type="SMART" id="SM00408">
    <property type="entry name" value="IGc2"/>
    <property type="match status" value="1"/>
</dbReference>
<evidence type="ECO:0000256" key="4">
    <source>
        <dbReference type="ARBA" id="ARBA00023157"/>
    </source>
</evidence>
<dbReference type="AlphaFoldDB" id="A0A8D8T2M2"/>
<dbReference type="InterPro" id="IPR036179">
    <property type="entry name" value="Ig-like_dom_sf"/>
</dbReference>
<dbReference type="FunFam" id="2.60.40.10:FF:000032">
    <property type="entry name" value="palladin isoform X1"/>
    <property type="match status" value="1"/>
</dbReference>
<dbReference type="EMBL" id="HBUF01525835">
    <property type="protein sequence ID" value="CAG6750188.1"/>
    <property type="molecule type" value="Transcribed_RNA"/>
</dbReference>
<dbReference type="PANTHER" id="PTHR24366">
    <property type="entry name" value="IG(IMMUNOGLOBULIN) AND LRR(LEUCINE RICH REPEAT) DOMAINS"/>
    <property type="match status" value="1"/>
</dbReference>
<dbReference type="EMBL" id="HBUF01525836">
    <property type="protein sequence ID" value="CAG6750189.1"/>
    <property type="molecule type" value="Transcribed_RNA"/>
</dbReference>
<feature type="compositionally biased region" description="Pro residues" evidence="6">
    <location>
        <begin position="591"/>
        <end position="600"/>
    </location>
</feature>
<evidence type="ECO:0000256" key="7">
    <source>
        <dbReference type="SAM" id="Phobius"/>
    </source>
</evidence>
<dbReference type="FunFam" id="3.80.10.10:FF:000082">
    <property type="entry name" value="Leucine-rich repeat-containing 24"/>
    <property type="match status" value="1"/>
</dbReference>
<evidence type="ECO:0000256" key="1">
    <source>
        <dbReference type="ARBA" id="ARBA00022614"/>
    </source>
</evidence>
<proteinExistence type="predicted"/>
<keyword evidence="2 8" id="KW-0732">Signal</keyword>
<evidence type="ECO:0000256" key="6">
    <source>
        <dbReference type="SAM" id="MobiDB-lite"/>
    </source>
</evidence>
<dbReference type="SUPFAM" id="SSF52058">
    <property type="entry name" value="L domain-like"/>
    <property type="match status" value="1"/>
</dbReference>
<evidence type="ECO:0000259" key="9">
    <source>
        <dbReference type="PROSITE" id="PS50835"/>
    </source>
</evidence>
<protein>
    <submittedName>
        <fullName evidence="10">Leucine-rich repeat-containing protein 24</fullName>
    </submittedName>
</protein>
<dbReference type="EMBL" id="HBUF01400970">
    <property type="protein sequence ID" value="CAG6736872.1"/>
    <property type="molecule type" value="Transcribed_RNA"/>
</dbReference>
<dbReference type="InterPro" id="IPR003599">
    <property type="entry name" value="Ig_sub"/>
</dbReference>
<dbReference type="EMBL" id="HBUF01243443">
    <property type="protein sequence ID" value="CAG6677729.1"/>
    <property type="molecule type" value="Transcribed_RNA"/>
</dbReference>
<feature type="signal peptide" evidence="8">
    <location>
        <begin position="1"/>
        <end position="17"/>
    </location>
</feature>
<keyword evidence="7" id="KW-1133">Transmembrane helix</keyword>
<dbReference type="Pfam" id="PF13855">
    <property type="entry name" value="LRR_8"/>
    <property type="match status" value="2"/>
</dbReference>
<keyword evidence="4" id="KW-1015">Disulfide bond</keyword>
<dbReference type="PROSITE" id="PS51450">
    <property type="entry name" value="LRR"/>
    <property type="match status" value="1"/>
</dbReference>